<dbReference type="PANTHER" id="PTHR43310:SF2">
    <property type="entry name" value="SLC26A_SULP TRANSPORTER DOMAIN-CONTAINING PROTEIN"/>
    <property type="match status" value="1"/>
</dbReference>
<evidence type="ECO:0000259" key="3">
    <source>
        <dbReference type="PROSITE" id="PS50801"/>
    </source>
</evidence>
<dbReference type="SUPFAM" id="SSF52091">
    <property type="entry name" value="SpoIIaa-like"/>
    <property type="match status" value="1"/>
</dbReference>
<evidence type="ECO:0000313" key="4">
    <source>
        <dbReference type="EMBL" id="CAK9043315.1"/>
    </source>
</evidence>
<gene>
    <name evidence="4" type="ORF">CCMP2556_LOCUS22939</name>
</gene>
<feature type="region of interest" description="Disordered" evidence="1">
    <location>
        <begin position="668"/>
        <end position="714"/>
    </location>
</feature>
<feature type="transmembrane region" description="Helical" evidence="2">
    <location>
        <begin position="209"/>
        <end position="226"/>
    </location>
</feature>
<feature type="transmembrane region" description="Helical" evidence="2">
    <location>
        <begin position="78"/>
        <end position="100"/>
    </location>
</feature>
<dbReference type="EMBL" id="CAXAMN010014446">
    <property type="protein sequence ID" value="CAK9043315.1"/>
    <property type="molecule type" value="Genomic_DNA"/>
</dbReference>
<proteinExistence type="predicted"/>
<evidence type="ECO:0000313" key="5">
    <source>
        <dbReference type="Proteomes" id="UP001642484"/>
    </source>
</evidence>
<feature type="transmembrane region" description="Helical" evidence="2">
    <location>
        <begin position="900"/>
        <end position="933"/>
    </location>
</feature>
<feature type="region of interest" description="Disordered" evidence="1">
    <location>
        <begin position="452"/>
        <end position="471"/>
    </location>
</feature>
<accession>A0ABP0LVT4</accession>
<feature type="domain" description="STAS" evidence="3">
    <location>
        <begin position="974"/>
        <end position="1059"/>
    </location>
</feature>
<keyword evidence="5" id="KW-1185">Reference proteome</keyword>
<feature type="transmembrane region" description="Helical" evidence="2">
    <location>
        <begin position="178"/>
        <end position="197"/>
    </location>
</feature>
<feature type="transmembrane region" description="Helical" evidence="2">
    <location>
        <begin position="869"/>
        <end position="888"/>
    </location>
</feature>
<dbReference type="InterPro" id="IPR002645">
    <property type="entry name" value="STAS_dom"/>
</dbReference>
<evidence type="ECO:0000256" key="1">
    <source>
        <dbReference type="SAM" id="MobiDB-lite"/>
    </source>
</evidence>
<feature type="compositionally biased region" description="Polar residues" evidence="1">
    <location>
        <begin position="697"/>
        <end position="706"/>
    </location>
</feature>
<dbReference type="PROSITE" id="PS50801">
    <property type="entry name" value="STAS"/>
    <property type="match status" value="1"/>
</dbReference>
<dbReference type="InterPro" id="IPR036513">
    <property type="entry name" value="STAS_dom_sf"/>
</dbReference>
<evidence type="ECO:0000256" key="2">
    <source>
        <dbReference type="SAM" id="Phobius"/>
    </source>
</evidence>
<sequence>MPHPDANTKDDAAKRTASGREKARFASCQIEVAAASVWDRRVFPGTESGITVTVHGEDTKNLERSLDQLSHHPNAPGLMAAFVAGGLMSICSGIPVAIGGTDLNPAVFYGDFVIAIATGYDYADWEGSSGRRLAKVDKTKYFCKGGHLAQFANECNSAKITILWTVLGKLKLTRYVSYMPYSISEAFLACVGYKVFYYALKFCDMQPQQFMPAALIGIALYFVKALHLGNPTIMMPLGLLVWTPVSAPFAFSSGSQGHDTTPLAQAMTEKDVAALAEDQWEDASQSPGGYEDYDDPASYYTGASEEVDPGYEPPSNEVDYAMESYDQEEPYDLEAQTYMAVTNYGSVPPPSSLADGTIVTTPNEMSADQMLDMALQQARMMQQQQTLAIQQEAHQHPVPDDADWEAHELALQDHGDAASVMSVSSWTLPSMPGLASPSMSMPSLVGMTIPSSMTGLPSMPSQSGLAPPSLTSPSGSAFLDMPPLPGSQAARVQEMLREDDPNSLNRFMMKPPPQDPTLKQRSCPHANRTRAGSNAYQNVIKCKDCGFVLHLEKKTVGKAMETKEAGTCTHSRKNYQGATATTWKWRCLDCGETASGSKNPGESGARAAEIAPLRVGAVADWFLDDPPSKVIELMQLTLSIQRQTGAVITGDTLDVIYQRCKDTIYVPQSMPSGATPARPMPSTPPRTSAGYEFYTPTRGSASSAPSTPGDPTLGPREVLPDDLAAWDAEIMNHGQQKGKTFRMIAETEHSYCTYILGQMKGKNLKNPQLLEFGNTSSGTEEAFETAYDKRKIEEEDTLNYVNLAESPRKVMTRGQRKVMQESMQNEEADLKSKFLLWTFKKREKQMARQELCAACYFSTVEHFNYLPKFFLSALLFFAGAGFVTDNLWGSRKFLHVSEWLEIVIIVIVFIIAGQSMIFAVLTGVLLSGVAFIAKYARVPAITGRPRKGDEVTTRDRPVGEVGHQSFMHIASEWVMIVNLKGYVFFSSCVSIVQRIESHFNREDRHDVPSYRRLKFLVFDAKSLDGMDASGAMSMLKLTRKAQQRGIRVCWAGVSDELAEEWGVGWWGERNTFACGSERCLYLTQMAAYIRCHSVEMKIVFCLGRESGVTFLCRQSDVGSDQAEGMSYLLSSGSSG</sequence>
<dbReference type="Gene3D" id="3.30.750.24">
    <property type="entry name" value="STAS domain"/>
    <property type="match status" value="1"/>
</dbReference>
<dbReference type="Proteomes" id="UP001642484">
    <property type="component" value="Unassembled WGS sequence"/>
</dbReference>
<reference evidence="4 5" key="1">
    <citation type="submission" date="2024-02" db="EMBL/GenBank/DDBJ databases">
        <authorList>
            <person name="Chen Y."/>
            <person name="Shah S."/>
            <person name="Dougan E. K."/>
            <person name="Thang M."/>
            <person name="Chan C."/>
        </authorList>
    </citation>
    <scope>NUCLEOTIDE SEQUENCE [LARGE SCALE GENOMIC DNA]</scope>
</reference>
<organism evidence="4 5">
    <name type="scientific">Durusdinium trenchii</name>
    <dbReference type="NCBI Taxonomy" id="1381693"/>
    <lineage>
        <taxon>Eukaryota</taxon>
        <taxon>Sar</taxon>
        <taxon>Alveolata</taxon>
        <taxon>Dinophyceae</taxon>
        <taxon>Suessiales</taxon>
        <taxon>Symbiodiniaceae</taxon>
        <taxon>Durusdinium</taxon>
    </lineage>
</organism>
<feature type="region of interest" description="Disordered" evidence="1">
    <location>
        <begin position="1"/>
        <end position="20"/>
    </location>
</feature>
<protein>
    <recommendedName>
        <fullName evidence="3">STAS domain-containing protein</fullName>
    </recommendedName>
</protein>
<keyword evidence="2" id="KW-0812">Transmembrane</keyword>
<dbReference type="CDD" id="cd07042">
    <property type="entry name" value="STAS_SulP_like_sulfate_transporter"/>
    <property type="match status" value="1"/>
</dbReference>
<name>A0ABP0LVT4_9DINO</name>
<comment type="caution">
    <text evidence="4">The sequence shown here is derived from an EMBL/GenBank/DDBJ whole genome shotgun (WGS) entry which is preliminary data.</text>
</comment>
<dbReference type="PANTHER" id="PTHR43310">
    <property type="entry name" value="SULFATE TRANSPORTER YBAR-RELATED"/>
    <property type="match status" value="1"/>
</dbReference>
<keyword evidence="2" id="KW-0472">Membrane</keyword>
<dbReference type="InterPro" id="IPR052706">
    <property type="entry name" value="Membrane-Transporter-like"/>
</dbReference>
<keyword evidence="2" id="KW-1133">Transmembrane helix</keyword>
<dbReference type="Pfam" id="PF01740">
    <property type="entry name" value="STAS"/>
    <property type="match status" value="1"/>
</dbReference>